<comment type="similarity">
    <text evidence="2">Belongs to the CLPTM1 family.</text>
</comment>
<feature type="transmembrane region" description="Helical" evidence="7">
    <location>
        <begin position="365"/>
        <end position="385"/>
    </location>
</feature>
<keyword evidence="4 7" id="KW-1133">Transmembrane helix</keyword>
<proteinExistence type="inferred from homology"/>
<evidence type="ECO:0000256" key="1">
    <source>
        <dbReference type="ARBA" id="ARBA00004141"/>
    </source>
</evidence>
<feature type="transmembrane region" description="Helical" evidence="7">
    <location>
        <begin position="406"/>
        <end position="421"/>
    </location>
</feature>
<dbReference type="GO" id="GO:0016020">
    <property type="term" value="C:membrane"/>
    <property type="evidence" value="ECO:0007669"/>
    <property type="project" value="UniProtKB-SubCell"/>
</dbReference>
<protein>
    <submittedName>
        <fullName evidence="9">Cleft lip and palate transmembrane protein 1 homolog</fullName>
    </submittedName>
</protein>
<evidence type="ECO:0000256" key="6">
    <source>
        <dbReference type="SAM" id="MobiDB-lite"/>
    </source>
</evidence>
<reference evidence="9" key="1">
    <citation type="submission" date="2025-08" db="UniProtKB">
        <authorList>
            <consortium name="RefSeq"/>
        </authorList>
    </citation>
    <scope>IDENTIFICATION</scope>
</reference>
<dbReference type="AlphaFoldDB" id="A0A6P3Y6I4"/>
<dbReference type="Pfam" id="PF05602">
    <property type="entry name" value="CLPTM1"/>
    <property type="match status" value="1"/>
</dbReference>
<evidence type="ECO:0000256" key="2">
    <source>
        <dbReference type="ARBA" id="ARBA00009310"/>
    </source>
</evidence>
<dbReference type="Proteomes" id="UP000515204">
    <property type="component" value="Unplaced"/>
</dbReference>
<feature type="compositionally biased region" description="Basic and acidic residues" evidence="6">
    <location>
        <begin position="37"/>
        <end position="51"/>
    </location>
</feature>
<feature type="transmembrane region" description="Helical" evidence="7">
    <location>
        <begin position="513"/>
        <end position="534"/>
    </location>
</feature>
<dbReference type="PANTHER" id="PTHR21347:SF14">
    <property type="entry name" value="LIPID SCRAMBLASE CLPTM1-RELATED"/>
    <property type="match status" value="1"/>
</dbReference>
<accession>A0A6P3Y6I4</accession>
<dbReference type="PANTHER" id="PTHR21347">
    <property type="entry name" value="CLEFT LIP AND PALATE ASSOCIATED TRANSMEMBRANE PROTEIN-RELATED"/>
    <property type="match status" value="1"/>
</dbReference>
<dbReference type="InterPro" id="IPR008429">
    <property type="entry name" value="CLPTM1"/>
</dbReference>
<dbReference type="KEGG" id="dqu:106750567"/>
<dbReference type="RefSeq" id="XP_014486495.1">
    <property type="nucleotide sequence ID" value="XM_014631009.1"/>
</dbReference>
<organism evidence="8 9">
    <name type="scientific">Dinoponera quadriceps</name>
    <name type="common">South American ant</name>
    <dbReference type="NCBI Taxonomy" id="609295"/>
    <lineage>
        <taxon>Eukaryota</taxon>
        <taxon>Metazoa</taxon>
        <taxon>Ecdysozoa</taxon>
        <taxon>Arthropoda</taxon>
        <taxon>Hexapoda</taxon>
        <taxon>Insecta</taxon>
        <taxon>Pterygota</taxon>
        <taxon>Neoptera</taxon>
        <taxon>Endopterygota</taxon>
        <taxon>Hymenoptera</taxon>
        <taxon>Apocrita</taxon>
        <taxon>Aculeata</taxon>
        <taxon>Formicoidea</taxon>
        <taxon>Formicidae</taxon>
        <taxon>Ponerinae</taxon>
        <taxon>Ponerini</taxon>
        <taxon>Dinoponera</taxon>
    </lineage>
</organism>
<evidence type="ECO:0000256" key="3">
    <source>
        <dbReference type="ARBA" id="ARBA00022692"/>
    </source>
</evidence>
<name>A0A6P3Y6I4_DINQU</name>
<gene>
    <name evidence="9" type="primary">LOC106750567</name>
</gene>
<evidence type="ECO:0000256" key="7">
    <source>
        <dbReference type="SAM" id="Phobius"/>
    </source>
</evidence>
<feature type="region of interest" description="Disordered" evidence="6">
    <location>
        <begin position="18"/>
        <end position="55"/>
    </location>
</feature>
<keyword evidence="8" id="KW-1185">Reference proteome</keyword>
<comment type="subcellular location">
    <subcellularLocation>
        <location evidence="1">Membrane</location>
        <topology evidence="1">Multi-pass membrane protein</topology>
    </subcellularLocation>
</comment>
<feature type="transmembrane region" description="Helical" evidence="7">
    <location>
        <begin position="488"/>
        <end position="507"/>
    </location>
</feature>
<keyword evidence="5 7" id="KW-0472">Membrane</keyword>
<sequence>MVVTEVCHRDCEEVAVTENMDNNQPNGELVPTNEQNNDERNVNADNDEQRRKPQPSRLESFFAITKSIIIRALIIYFISSFFRRPDNNSKSPNTISDTRLQAVNIFPNGTLFDLSVYLSESENFKSFNDSRSLIWFEEGLVYGDWYSGPDQDGSRVLEYSFIPSERLKMNGSIYLHIYITKSGKSPNPKVGKGVYAGDYMSYTKKMLNKFKRIKYQKRHNLLTGETTASKEELEKAELMDQEYVSHWHPNLTVNLVVDQTNWVYGQVPQPLDEYIYFLPGGNSYKPIIYMNDFWNMQRDYQPLNNTVEQLELRLTYQPLSLFKWQIYAAQSVRNKWTSSFMGDVAGEDDNDQDTLKETLLETNPYLLGLTIIVSILHSVFEFLAFKNDIQFWNNRKSLEGLSVRSVFFNVFQSLVVLLYVLDNETNTVVRISCAIGLCIEVWKINKVIDINVNREVKVLGIFPKISFQDKGSYVESSTKEYDRLAFKYLSWALYPLLGGYAIYSLMYLEHKGWYSWILNMLYGFLLTFGFIMMTPQLFINYKLKSVAHLPWRMLSYKFLNTFVDDIFAFVIKMPTLYRIGCFRDDIVFFIFLYQRWIYKTDHTRVNEFGFSGEMEAQLAENKNQQVAVKDRPTHELMKKNE</sequence>
<evidence type="ECO:0000256" key="5">
    <source>
        <dbReference type="ARBA" id="ARBA00023136"/>
    </source>
</evidence>
<dbReference type="GO" id="GO:0012505">
    <property type="term" value="C:endomembrane system"/>
    <property type="evidence" value="ECO:0007669"/>
    <property type="project" value="TreeGrafter"/>
</dbReference>
<evidence type="ECO:0000256" key="4">
    <source>
        <dbReference type="ARBA" id="ARBA00022989"/>
    </source>
</evidence>
<dbReference type="GeneID" id="106750567"/>
<feature type="transmembrane region" description="Helical" evidence="7">
    <location>
        <begin position="60"/>
        <end position="82"/>
    </location>
</feature>
<evidence type="ECO:0000313" key="9">
    <source>
        <dbReference type="RefSeq" id="XP_014486495.1"/>
    </source>
</evidence>
<keyword evidence="3 7" id="KW-0812">Transmembrane</keyword>
<dbReference type="OrthoDB" id="378564at2759"/>
<evidence type="ECO:0000313" key="8">
    <source>
        <dbReference type="Proteomes" id="UP000515204"/>
    </source>
</evidence>